<dbReference type="EMBL" id="FO082269">
    <property type="protein sequence ID" value="CCO18222.1"/>
    <property type="molecule type" value="Genomic_DNA"/>
</dbReference>
<sequence length="705" mass="76118">MISSSSSLTSLTSLTSLSCFGRRKTSSLSRRKGIVVQQCKNRNVVTNNLINTKDGRDEDDDRSSSKDNNEKLMMMQAASVAPFLVFSPKAFAAGAFDSVSNAFSSPEFHELSMYTLKTLISWGVPAVTVGIVALMIISGARRGKSSSGGNDDGSSSSSPFGFLRGGQMGKKPRTQPYLSIKRLNDRLDSYALQFEAATVSKTSAKRQQNKQRFEKRYADALGKLSSEERNAILEAQKKWKEVDDRLKTRMNAITASSRKTALELGARKKESSSSSSSSSKEDEAASSSKEDGDIMNNIKNKFGMGKENPSKQAKELGRIASERMLNEDKYLTAVAAAVPKSKLKSLEDVLKDPNQTFGWQANSDVLLLNNVDEVSGPKDKLSKKHVFVLDFFGDVQASQAAQLREEVTGLLRSAKKERGDEVILRLNTGGGTVTGYGLAAAQLTRIKAAGLPLTICVEQVAASGGYMMACVADKIVASPFAVLGSIGVISDVPNVYERLKNEGIEFATITAGKYKRTITPTKKITKEDLIKTTKDIEDVLTLFKGFVSTNRPSLNIDEVATGETWFGPDAMKRGLCDELKTSDDVLLDLVSTCEIFSVKLTTPSRSPLAFAGVGASNAFSSWGLLATLASAAAKYAQANGGANFLPPNANASNGGMGGFQAIDREVDTFMMLDQSYGNNMNASGMMDFDFDDGILEEDDVDTFEL</sequence>
<reference evidence="14 15" key="1">
    <citation type="submission" date="2011-10" db="EMBL/GenBank/DDBJ databases">
        <authorList>
            <person name="Genoscope - CEA"/>
        </authorList>
    </citation>
    <scope>NUCLEOTIDE SEQUENCE [LARGE SCALE GENOMIC DNA]</scope>
    <source>
        <strain evidence="14 15">RCC 1105</strain>
    </source>
</reference>
<keyword evidence="4 14" id="KW-0645">Protease</keyword>
<evidence type="ECO:0000313" key="14">
    <source>
        <dbReference type="EMBL" id="CCO18222.1"/>
    </source>
</evidence>
<evidence type="ECO:0000259" key="12">
    <source>
        <dbReference type="Pfam" id="PF01343"/>
    </source>
</evidence>
<keyword evidence="7" id="KW-0720">Serine protease</keyword>
<evidence type="ECO:0000256" key="9">
    <source>
        <dbReference type="ARBA" id="ARBA00023136"/>
    </source>
</evidence>
<accession>K8EJ50</accession>
<keyword evidence="5 11" id="KW-0812">Transmembrane</keyword>
<feature type="compositionally biased region" description="Basic and acidic residues" evidence="10">
    <location>
        <begin position="279"/>
        <end position="292"/>
    </location>
</feature>
<dbReference type="GO" id="GO:0005886">
    <property type="term" value="C:plasma membrane"/>
    <property type="evidence" value="ECO:0007669"/>
    <property type="project" value="UniProtKB-SubCell"/>
</dbReference>
<dbReference type="GO" id="GO:0006508">
    <property type="term" value="P:proteolysis"/>
    <property type="evidence" value="ECO:0007669"/>
    <property type="project" value="UniProtKB-KW"/>
</dbReference>
<evidence type="ECO:0000256" key="11">
    <source>
        <dbReference type="SAM" id="Phobius"/>
    </source>
</evidence>
<feature type="region of interest" description="Disordered" evidence="10">
    <location>
        <begin position="257"/>
        <end position="313"/>
    </location>
</feature>
<gene>
    <name evidence="14" type="ordered locus">Bathy10g03390</name>
</gene>
<dbReference type="InterPro" id="IPR047272">
    <property type="entry name" value="S49_SppA_C"/>
</dbReference>
<evidence type="ECO:0000256" key="8">
    <source>
        <dbReference type="ARBA" id="ARBA00022989"/>
    </source>
</evidence>
<dbReference type="STRING" id="41875.K8EJ50"/>
<feature type="domain" description="Peptidase S49" evidence="12">
    <location>
        <begin position="447"/>
        <end position="588"/>
    </location>
</feature>
<dbReference type="InterPro" id="IPR002142">
    <property type="entry name" value="Peptidase_S49"/>
</dbReference>
<evidence type="ECO:0000259" key="13">
    <source>
        <dbReference type="Pfam" id="PF08496"/>
    </source>
</evidence>
<dbReference type="InterPro" id="IPR029045">
    <property type="entry name" value="ClpP/crotonase-like_dom_sf"/>
</dbReference>
<dbReference type="eggNOG" id="ENOG502QQH5">
    <property type="taxonomic scope" value="Eukaryota"/>
</dbReference>
<keyword evidence="8 11" id="KW-1133">Transmembrane helix</keyword>
<evidence type="ECO:0000313" key="15">
    <source>
        <dbReference type="Proteomes" id="UP000198341"/>
    </source>
</evidence>
<evidence type="ECO:0000256" key="10">
    <source>
        <dbReference type="SAM" id="MobiDB-lite"/>
    </source>
</evidence>
<dbReference type="Pfam" id="PF08496">
    <property type="entry name" value="Peptidase_S49_N"/>
    <property type="match status" value="1"/>
</dbReference>
<keyword evidence="15" id="KW-1185">Reference proteome</keyword>
<evidence type="ECO:0000256" key="3">
    <source>
        <dbReference type="ARBA" id="ARBA00022475"/>
    </source>
</evidence>
<evidence type="ECO:0000256" key="5">
    <source>
        <dbReference type="ARBA" id="ARBA00022692"/>
    </source>
</evidence>
<dbReference type="InterPro" id="IPR013703">
    <property type="entry name" value="Peptidase_S49_N_proteobac"/>
</dbReference>
<evidence type="ECO:0000256" key="6">
    <source>
        <dbReference type="ARBA" id="ARBA00022801"/>
    </source>
</evidence>
<dbReference type="CDD" id="cd07023">
    <property type="entry name" value="S49_Sppa_N_C"/>
    <property type="match status" value="1"/>
</dbReference>
<feature type="transmembrane region" description="Helical" evidence="11">
    <location>
        <begin position="116"/>
        <end position="137"/>
    </location>
</feature>
<keyword evidence="9 11" id="KW-0472">Membrane</keyword>
<evidence type="ECO:0000256" key="1">
    <source>
        <dbReference type="ARBA" id="ARBA00004236"/>
    </source>
</evidence>
<dbReference type="OrthoDB" id="45421at2759"/>
<evidence type="ECO:0000256" key="4">
    <source>
        <dbReference type="ARBA" id="ARBA00022670"/>
    </source>
</evidence>
<comment type="similarity">
    <text evidence="2">Belongs to the peptidase S49 family.</text>
</comment>
<organism evidence="14 15">
    <name type="scientific">Bathycoccus prasinos</name>
    <dbReference type="NCBI Taxonomy" id="41875"/>
    <lineage>
        <taxon>Eukaryota</taxon>
        <taxon>Viridiplantae</taxon>
        <taxon>Chlorophyta</taxon>
        <taxon>Mamiellophyceae</taxon>
        <taxon>Mamiellales</taxon>
        <taxon>Bathycoccaceae</taxon>
        <taxon>Bathycoccus</taxon>
    </lineage>
</organism>
<name>K8EJ50_9CHLO</name>
<dbReference type="PANTHER" id="PTHR42987:SF4">
    <property type="entry name" value="PROTEASE SOHB-RELATED"/>
    <property type="match status" value="1"/>
</dbReference>
<proteinExistence type="inferred from homology"/>
<protein>
    <submittedName>
        <fullName evidence="14">Periplasmic protease</fullName>
    </submittedName>
</protein>
<keyword evidence="6" id="KW-0378">Hydrolase</keyword>
<feature type="region of interest" description="Disordered" evidence="10">
    <location>
        <begin position="142"/>
        <end position="173"/>
    </location>
</feature>
<dbReference type="NCBIfam" id="NF008745">
    <property type="entry name" value="PRK11778.1"/>
    <property type="match status" value="1"/>
</dbReference>
<dbReference type="Pfam" id="PF01343">
    <property type="entry name" value="Peptidase_S49"/>
    <property type="match status" value="1"/>
</dbReference>
<dbReference type="PANTHER" id="PTHR42987">
    <property type="entry name" value="PEPTIDASE S49"/>
    <property type="match status" value="1"/>
</dbReference>
<evidence type="ECO:0000256" key="2">
    <source>
        <dbReference type="ARBA" id="ARBA00008683"/>
    </source>
</evidence>
<dbReference type="KEGG" id="bpg:Bathy10g03390"/>
<feature type="domain" description="Peptidase S49 N-terminal proteobacteria" evidence="13">
    <location>
        <begin position="380"/>
        <end position="443"/>
    </location>
</feature>
<dbReference type="RefSeq" id="XP_007510689.1">
    <property type="nucleotide sequence ID" value="XM_007510627.1"/>
</dbReference>
<feature type="compositionally biased region" description="Low complexity" evidence="10">
    <location>
        <begin position="145"/>
        <end position="162"/>
    </location>
</feature>
<dbReference type="Gene3D" id="3.90.226.10">
    <property type="entry name" value="2-enoyl-CoA Hydratase, Chain A, domain 1"/>
    <property type="match status" value="1"/>
</dbReference>
<dbReference type="SUPFAM" id="SSF52096">
    <property type="entry name" value="ClpP/crotonase"/>
    <property type="match status" value="1"/>
</dbReference>
<dbReference type="Gene3D" id="6.20.330.10">
    <property type="match status" value="1"/>
</dbReference>
<comment type="subcellular location">
    <subcellularLocation>
        <location evidence="1">Cell membrane</location>
    </subcellularLocation>
</comment>
<dbReference type="GeneID" id="19013414"/>
<dbReference type="GO" id="GO:0004252">
    <property type="term" value="F:serine-type endopeptidase activity"/>
    <property type="evidence" value="ECO:0007669"/>
    <property type="project" value="InterPro"/>
</dbReference>
<dbReference type="Proteomes" id="UP000198341">
    <property type="component" value="Chromosome 10"/>
</dbReference>
<keyword evidence="3" id="KW-1003">Cell membrane</keyword>
<dbReference type="AlphaFoldDB" id="K8EJ50"/>
<evidence type="ECO:0000256" key="7">
    <source>
        <dbReference type="ARBA" id="ARBA00022825"/>
    </source>
</evidence>